<evidence type="ECO:0000313" key="2">
    <source>
        <dbReference type="Proteomes" id="UP000263517"/>
    </source>
</evidence>
<organism evidence="1 2">
    <name type="scientific">Alteromonas australica</name>
    <dbReference type="NCBI Taxonomy" id="589873"/>
    <lineage>
        <taxon>Bacteria</taxon>
        <taxon>Pseudomonadati</taxon>
        <taxon>Pseudomonadota</taxon>
        <taxon>Gammaproteobacteria</taxon>
        <taxon>Alteromonadales</taxon>
        <taxon>Alteromonadaceae</taxon>
        <taxon>Alteromonas/Salinimonas group</taxon>
        <taxon>Alteromonas</taxon>
    </lineage>
</organism>
<accession>A0A350NZ99</accession>
<proteinExistence type="predicted"/>
<protein>
    <submittedName>
        <fullName evidence="1">Uncharacterized protein</fullName>
    </submittedName>
</protein>
<gene>
    <name evidence="1" type="ORF">DCW74_01355</name>
</gene>
<evidence type="ECO:0000313" key="1">
    <source>
        <dbReference type="EMBL" id="HAW74366.1"/>
    </source>
</evidence>
<name>A0A350NZ99_9ALTE</name>
<feature type="non-terminal residue" evidence="1">
    <location>
        <position position="307"/>
    </location>
</feature>
<sequence length="307" mass="35418">MLRPSFNIKDIHKAAVEAFPEIQLKIESLPITDLGKSLARNSPGIITLFDLIMLSYPDGQEPSSFNIYSRSFKKVGAQFEPCINYVHKLIEESHSIYRDSTISQLYEHFIISKKPEKFISKHFPDLAGLRSSLVQGLLWSLPKGYLKTVDELLSFNRFCALDLVTSQVLEHRETTILDWEFVVATREYCLFHLAGSRKHSPLQPFDSNPKFNHITNYSEFKAKLALADTCDVSALLREWEKVCLEINRRKNTAFISEYLGSALLIAHQWYQWSGFHLKAACRLGDNRIRIHNSFFDFVIKRIEQLAT</sequence>
<dbReference type="EMBL" id="DNAN01000048">
    <property type="protein sequence ID" value="HAW74366.1"/>
    <property type="molecule type" value="Genomic_DNA"/>
</dbReference>
<dbReference type="AlphaFoldDB" id="A0A350NZ99"/>
<comment type="caution">
    <text evidence="1">The sequence shown here is derived from an EMBL/GenBank/DDBJ whole genome shotgun (WGS) entry which is preliminary data.</text>
</comment>
<reference evidence="1 2" key="1">
    <citation type="journal article" date="2018" name="Nat. Biotechnol.">
        <title>A standardized bacterial taxonomy based on genome phylogeny substantially revises the tree of life.</title>
        <authorList>
            <person name="Parks D.H."/>
            <person name="Chuvochina M."/>
            <person name="Waite D.W."/>
            <person name="Rinke C."/>
            <person name="Skarshewski A."/>
            <person name="Chaumeil P.A."/>
            <person name="Hugenholtz P."/>
        </authorList>
    </citation>
    <scope>NUCLEOTIDE SEQUENCE [LARGE SCALE GENOMIC DNA]</scope>
    <source>
        <strain evidence="1">UBA11978</strain>
    </source>
</reference>
<dbReference type="Proteomes" id="UP000263517">
    <property type="component" value="Unassembled WGS sequence"/>
</dbReference>